<dbReference type="RefSeq" id="XP_756077.1">
    <property type="nucleotide sequence ID" value="XM_750984.1"/>
</dbReference>
<gene>
    <name evidence="2" type="ORF">AFUA_2G17420</name>
</gene>
<dbReference type="InterPro" id="IPR035994">
    <property type="entry name" value="Nucleoside_phosphorylase_sf"/>
</dbReference>
<dbReference type="GO" id="GO:0003824">
    <property type="term" value="F:catalytic activity"/>
    <property type="evidence" value="ECO:0007669"/>
    <property type="project" value="InterPro"/>
</dbReference>
<dbReference type="GeneID" id="3512823"/>
<dbReference type="SUPFAM" id="SSF53167">
    <property type="entry name" value="Purine and uridine phosphorylases"/>
    <property type="match status" value="1"/>
</dbReference>
<dbReference type="VEuPathDB" id="FungiDB:Afu2g17420"/>
<dbReference type="Gene3D" id="3.40.50.300">
    <property type="entry name" value="P-loop containing nucleotide triphosphate hydrolases"/>
    <property type="match status" value="1"/>
</dbReference>
<dbReference type="HOGENOM" id="CLU_000288_125_3_1"/>
<dbReference type="STRING" id="330879.Q4WZC6"/>
<dbReference type="InterPro" id="IPR027417">
    <property type="entry name" value="P-loop_NTPase"/>
</dbReference>
<proteinExistence type="predicted"/>
<dbReference type="GO" id="GO:0043531">
    <property type="term" value="F:ADP binding"/>
    <property type="evidence" value="ECO:0007669"/>
    <property type="project" value="InterPro"/>
</dbReference>
<dbReference type="Proteomes" id="UP000002530">
    <property type="component" value="Unassembled WGS sequence"/>
</dbReference>
<reference evidence="2 3" key="1">
    <citation type="journal article" date="2005" name="Nature">
        <title>Genomic sequence of the pathogenic and allergenic filamentous fungus Aspergillus fumigatus.</title>
        <authorList>
            <person name="Nierman W.C."/>
            <person name="Pain A."/>
            <person name="Anderson M.J."/>
            <person name="Wortman J.R."/>
            <person name="Kim H.S."/>
            <person name="Arroyo J."/>
            <person name="Berriman M."/>
            <person name="Abe K."/>
            <person name="Archer D.B."/>
            <person name="Bermejo C."/>
            <person name="Bennett J."/>
            <person name="Bowyer P."/>
            <person name="Chen D."/>
            <person name="Collins M."/>
            <person name="Coulsen R."/>
            <person name="Davies R."/>
            <person name="Dyer P.S."/>
            <person name="Farman M."/>
            <person name="Fedorova N."/>
            <person name="Fedorova N."/>
            <person name="Feldblyum T.V."/>
            <person name="Fischer R."/>
            <person name="Fosker N."/>
            <person name="Fraser A."/>
            <person name="Garcia J.L."/>
            <person name="Garcia M.J."/>
            <person name="Goble A."/>
            <person name="Goldman G.H."/>
            <person name="Gomi K."/>
            <person name="Griffith-Jones S."/>
            <person name="Gwilliam R."/>
            <person name="Haas B."/>
            <person name="Haas H."/>
            <person name="Harris D."/>
            <person name="Horiuchi H."/>
            <person name="Huang J."/>
            <person name="Humphray S."/>
            <person name="Jimenez J."/>
            <person name="Keller N."/>
            <person name="Khouri H."/>
            <person name="Kitamoto K."/>
            <person name="Kobayashi T."/>
            <person name="Konzack S."/>
            <person name="Kulkarni R."/>
            <person name="Kumagai T."/>
            <person name="Lafon A."/>
            <person name="Latge J.P."/>
            <person name="Li W."/>
            <person name="Lord A."/>
            <person name="Lu C."/>
            <person name="Majoros W.H."/>
            <person name="May G.S."/>
            <person name="Miller B.L."/>
            <person name="Mohamoud Y."/>
            <person name="Molina M."/>
            <person name="Monod M."/>
            <person name="Mouyna I."/>
            <person name="Mulligan S."/>
            <person name="Murphy L."/>
            <person name="O'Neil S."/>
            <person name="Paulsen I."/>
            <person name="Penalva M.A."/>
            <person name="Pertea M."/>
            <person name="Price C."/>
            <person name="Pritchard B.L."/>
            <person name="Quail M.A."/>
            <person name="Rabbinowitsch E."/>
            <person name="Rawlins N."/>
            <person name="Rajandream M.A."/>
            <person name="Reichard U."/>
            <person name="Renauld H."/>
            <person name="Robson G.D."/>
            <person name="Rodriguez de Cordoba S."/>
            <person name="Rodriguez-Pena J.M."/>
            <person name="Ronning C.M."/>
            <person name="Rutter S."/>
            <person name="Salzberg S.L."/>
            <person name="Sanchez M."/>
            <person name="Sanchez-Ferrero J.C."/>
            <person name="Saunders D."/>
            <person name="Seeger K."/>
            <person name="Squares R."/>
            <person name="Squares S."/>
            <person name="Takeuchi M."/>
            <person name="Tekaia F."/>
            <person name="Turner G."/>
            <person name="Vazquez de Aldana C.R."/>
            <person name="Weidman J."/>
            <person name="White O."/>
            <person name="Woodward J."/>
            <person name="Yu J.H."/>
            <person name="Fraser C."/>
            <person name="Galagan J.E."/>
            <person name="Asai K."/>
            <person name="Machida M."/>
            <person name="Hall N."/>
            <person name="Barrell B."/>
            <person name="Denning D.W."/>
        </authorList>
    </citation>
    <scope>NUCLEOTIDE SEQUENCE [LARGE SCALE GENOMIC DNA]</scope>
    <source>
        <strain evidence="2 3">Af293</strain>
    </source>
</reference>
<dbReference type="PANTHER" id="PTHR46082">
    <property type="entry name" value="ATP/GTP-BINDING PROTEIN-RELATED"/>
    <property type="match status" value="1"/>
</dbReference>
<dbReference type="InterPro" id="IPR053137">
    <property type="entry name" value="NLR-like"/>
</dbReference>
<dbReference type="Gene3D" id="3.40.50.1580">
    <property type="entry name" value="Nucleoside phosphorylase domain"/>
    <property type="match status" value="1"/>
</dbReference>
<evidence type="ECO:0000313" key="2">
    <source>
        <dbReference type="EMBL" id="EAL94039.1"/>
    </source>
</evidence>
<protein>
    <submittedName>
        <fullName evidence="2">Pfs and NB-ARC domain protein</fullName>
    </submittedName>
</protein>
<sequence>MRPRHREEFEIAIFCSLPCEAEAIEALLDEVYDRFGKIYDKEPEDRNVYINGRIGKHNVVLCQVPESGKCSSASVASSLTFSYTGIQLALVVGICSGVPSPSCSEREIFLGDIVIADSVIEFDVGEQCPWGFQRETSVEAAHERPVLERPKRAIRNLLNALSIHGNRALMEAESAGFLEKLQSRGGPKWQYPGASKDILFTSAYRHQHRRESVCIHDEYEDTLCKGALEEECYISACAEEQVRRRRSSDESVKPALHVGMIASGDTVMESAEHRDMIAETEGVIAFETIGAGMWDTVPCVIINGVSDYADGRKNEGWQNYAAAVAASGAKAFLQYWAPCAKAKSRQAQGVHSRIPVLQTDIIGREIEVNEMKKELGDPRQERKGIVLWGLCGYGKTQLAVHYISVRRTLYESILWIDCSSWDTLHDSFSQIWRKIQGCVHDEQSPIESVLEWLEQETNRAWIMVLDGVETTYTLTSIDIDIRKYFPSCNHGHVLLTALSPCLHARLGYPGIQVRGVDEDAGAQILLRCAGVEEPDSPAVETAKAISRKVGGVPLVLEQAGSFLRCGLYSLHEYNRRFQDQFAKSTFKTPLYNCIGAYEKGHALWTVFERLYDAAGQRSSESINLLHLAVFLGSGLLPFSLIMYPSGDRNKYSVLFNSLSALEPADTSWLKIINWLNSLRSRETDLAKALQTLEDSGLVNFRRKRSDSMIESFEIDDMVRAFIRLKLSCHDRWDNAAVAFLLTGQYYVRIDAQSQPGIPQEHLGRLCTILDDFMSLIPLEMIQPPDGKYSRLCGSVAPVYARVCRLKGDYETSKSLWVLALQFIILSQSAESSTIGAKLEEIDAAADTLLAVDEGSIEEAWKRACESIALSPAARARKRDFGSGALQHDLVAEPMPLPGLGQDTFEEFRAEIRDLGFG</sequence>
<dbReference type="SUPFAM" id="SSF52540">
    <property type="entry name" value="P-loop containing nucleoside triphosphate hydrolases"/>
    <property type="match status" value="1"/>
</dbReference>
<dbReference type="Pfam" id="PF01048">
    <property type="entry name" value="PNP_UDP_1"/>
    <property type="match status" value="1"/>
</dbReference>
<keyword evidence="3" id="KW-1185">Reference proteome</keyword>
<accession>Q4WZC6</accession>
<dbReference type="AlphaFoldDB" id="Q4WZC6"/>
<name>Q4WZC6_ASPFU</name>
<evidence type="ECO:0000313" key="3">
    <source>
        <dbReference type="Proteomes" id="UP000002530"/>
    </source>
</evidence>
<dbReference type="InterPro" id="IPR000845">
    <property type="entry name" value="Nucleoside_phosphorylase_d"/>
</dbReference>
<dbReference type="OMA" id="SILWIDC"/>
<dbReference type="EMBL" id="AAHF01000001">
    <property type="protein sequence ID" value="EAL94039.1"/>
    <property type="molecule type" value="Genomic_DNA"/>
</dbReference>
<comment type="caution">
    <text evidence="2">The sequence shown here is derived from an EMBL/GenBank/DDBJ whole genome shotgun (WGS) entry which is preliminary data.</text>
</comment>
<feature type="domain" description="Nucleoside phosphorylase" evidence="1">
    <location>
        <begin position="11"/>
        <end position="159"/>
    </location>
</feature>
<dbReference type="GO" id="GO:0009116">
    <property type="term" value="P:nucleoside metabolic process"/>
    <property type="evidence" value="ECO:0007669"/>
    <property type="project" value="InterPro"/>
</dbReference>
<dbReference type="OrthoDB" id="1577640at2759"/>
<evidence type="ECO:0000259" key="1">
    <source>
        <dbReference type="Pfam" id="PF01048"/>
    </source>
</evidence>
<dbReference type="InParanoid" id="Q4WZC6"/>
<organism evidence="2 3">
    <name type="scientific">Aspergillus fumigatus (strain ATCC MYA-4609 / CBS 101355 / FGSC A1100 / Af293)</name>
    <name type="common">Neosartorya fumigata</name>
    <dbReference type="NCBI Taxonomy" id="330879"/>
    <lineage>
        <taxon>Eukaryota</taxon>
        <taxon>Fungi</taxon>
        <taxon>Dikarya</taxon>
        <taxon>Ascomycota</taxon>
        <taxon>Pezizomycotina</taxon>
        <taxon>Eurotiomycetes</taxon>
        <taxon>Eurotiomycetidae</taxon>
        <taxon>Eurotiales</taxon>
        <taxon>Aspergillaceae</taxon>
        <taxon>Aspergillus</taxon>
        <taxon>Aspergillus subgen. Fumigati</taxon>
    </lineage>
</organism>
<dbReference type="PANTHER" id="PTHR46082:SF6">
    <property type="entry name" value="AAA+ ATPASE DOMAIN-CONTAINING PROTEIN-RELATED"/>
    <property type="match status" value="1"/>
</dbReference>
<dbReference type="KEGG" id="afm:AFUA_2G17420"/>